<gene>
    <name evidence="1" type="ORF">RD2015_3751</name>
</gene>
<reference evidence="1 2" key="1">
    <citation type="submission" date="2015-12" db="EMBL/GenBank/DDBJ databases">
        <title>Complete genome of Roseateles depolymerans KCTC 42856.</title>
        <authorList>
            <person name="Kim K.M."/>
        </authorList>
    </citation>
    <scope>NUCLEOTIDE SEQUENCE [LARGE SCALE GENOMIC DNA]</scope>
    <source>
        <strain evidence="1 2">KCTC 42856</strain>
    </source>
</reference>
<dbReference type="AlphaFoldDB" id="A0A0U3MHQ9"/>
<dbReference type="OrthoDB" id="9153107at2"/>
<protein>
    <submittedName>
        <fullName evidence="1">Uncharacterized protein</fullName>
    </submittedName>
</protein>
<accession>A0A0U3MHQ9</accession>
<sequence length="140" mass="15476">MSARLAQFDALLSRRRAARPLNVAQPAVRVLRDPWGEPVAEFQHTPSDLDLLKAAHRLHGDDWIGVLADESRSRGLTAAWRLALLRADRHGQPRLSAQAGPQWLSAASQGRPGVRPTALRRELCALAVQQLWATGWRLVG</sequence>
<evidence type="ECO:0000313" key="1">
    <source>
        <dbReference type="EMBL" id="ALV08205.1"/>
    </source>
</evidence>
<dbReference type="RefSeq" id="WP_058936202.1">
    <property type="nucleotide sequence ID" value="NZ_CP013729.1"/>
</dbReference>
<dbReference type="EMBL" id="CP013729">
    <property type="protein sequence ID" value="ALV08205.1"/>
    <property type="molecule type" value="Genomic_DNA"/>
</dbReference>
<name>A0A0U3MHQ9_9BURK</name>
<keyword evidence="2" id="KW-1185">Reference proteome</keyword>
<proteinExistence type="predicted"/>
<organism evidence="1 2">
    <name type="scientific">Roseateles depolymerans</name>
    <dbReference type="NCBI Taxonomy" id="76731"/>
    <lineage>
        <taxon>Bacteria</taxon>
        <taxon>Pseudomonadati</taxon>
        <taxon>Pseudomonadota</taxon>
        <taxon>Betaproteobacteria</taxon>
        <taxon>Burkholderiales</taxon>
        <taxon>Sphaerotilaceae</taxon>
        <taxon>Roseateles</taxon>
    </lineage>
</organism>
<evidence type="ECO:0000313" key="2">
    <source>
        <dbReference type="Proteomes" id="UP000060699"/>
    </source>
</evidence>
<dbReference type="Proteomes" id="UP000060699">
    <property type="component" value="Chromosome"/>
</dbReference>
<dbReference type="KEGG" id="rdp:RD2015_3751"/>